<keyword evidence="3" id="KW-0482">Metalloprotease</keyword>
<name>A0A6M1TN25_9BACT</name>
<dbReference type="GO" id="GO:0008237">
    <property type="term" value="F:metallopeptidase activity"/>
    <property type="evidence" value="ECO:0007669"/>
    <property type="project" value="UniProtKB-KW"/>
</dbReference>
<feature type="transmembrane region" description="Helical" evidence="1">
    <location>
        <begin position="20"/>
        <end position="41"/>
    </location>
</feature>
<evidence type="ECO:0000259" key="2">
    <source>
        <dbReference type="Pfam" id="PF02517"/>
    </source>
</evidence>
<feature type="transmembrane region" description="Helical" evidence="1">
    <location>
        <begin position="143"/>
        <end position="163"/>
    </location>
</feature>
<dbReference type="Proteomes" id="UP000479132">
    <property type="component" value="Unassembled WGS sequence"/>
</dbReference>
<evidence type="ECO:0000313" key="4">
    <source>
        <dbReference type="Proteomes" id="UP000479132"/>
    </source>
</evidence>
<dbReference type="GO" id="GO:0004175">
    <property type="term" value="F:endopeptidase activity"/>
    <property type="evidence" value="ECO:0007669"/>
    <property type="project" value="UniProtKB-ARBA"/>
</dbReference>
<keyword evidence="1" id="KW-0812">Transmembrane</keyword>
<dbReference type="InterPro" id="IPR003675">
    <property type="entry name" value="Rce1/LyrA-like_dom"/>
</dbReference>
<organism evidence="3 4">
    <name type="scientific">Fodinibius halophilus</name>
    <dbReference type="NCBI Taxonomy" id="1736908"/>
    <lineage>
        <taxon>Bacteria</taxon>
        <taxon>Pseudomonadati</taxon>
        <taxon>Balneolota</taxon>
        <taxon>Balneolia</taxon>
        <taxon>Balneolales</taxon>
        <taxon>Balneolaceae</taxon>
        <taxon>Fodinibius</taxon>
    </lineage>
</organism>
<keyword evidence="4" id="KW-1185">Reference proteome</keyword>
<keyword evidence="1" id="KW-1133">Transmembrane helix</keyword>
<feature type="domain" description="CAAX prenyl protease 2/Lysostaphin resistance protein A-like" evidence="2">
    <location>
        <begin position="62"/>
        <end position="157"/>
    </location>
</feature>
<protein>
    <submittedName>
        <fullName evidence="3">CPBP family intramembrane metalloprotease</fullName>
    </submittedName>
</protein>
<feature type="transmembrane region" description="Helical" evidence="1">
    <location>
        <begin position="61"/>
        <end position="79"/>
    </location>
</feature>
<keyword evidence="3" id="KW-0378">Hydrolase</keyword>
<feature type="transmembrane region" description="Helical" evidence="1">
    <location>
        <begin position="116"/>
        <end position="136"/>
    </location>
</feature>
<accession>A0A6M1TN25</accession>
<reference evidence="3 4" key="1">
    <citation type="submission" date="2020-02" db="EMBL/GenBank/DDBJ databases">
        <title>Aliifodinibius halophilus 2W32, complete genome.</title>
        <authorList>
            <person name="Li Y."/>
            <person name="Wu S."/>
        </authorList>
    </citation>
    <scope>NUCLEOTIDE SEQUENCE [LARGE SCALE GENOMIC DNA]</scope>
    <source>
        <strain evidence="3 4">2W32</strain>
    </source>
</reference>
<dbReference type="Pfam" id="PF02517">
    <property type="entry name" value="Rce1-like"/>
    <property type="match status" value="1"/>
</dbReference>
<evidence type="ECO:0000256" key="1">
    <source>
        <dbReference type="SAM" id="Phobius"/>
    </source>
</evidence>
<evidence type="ECO:0000313" key="3">
    <source>
        <dbReference type="EMBL" id="NGP89750.1"/>
    </source>
</evidence>
<dbReference type="GO" id="GO:0006508">
    <property type="term" value="P:proteolysis"/>
    <property type="evidence" value="ECO:0007669"/>
    <property type="project" value="UniProtKB-KW"/>
</dbReference>
<gene>
    <name evidence="3" type="ORF">G3569_15435</name>
</gene>
<dbReference type="RefSeq" id="WP_165270812.1">
    <property type="nucleotide sequence ID" value="NZ_JAALLS010000024.1"/>
</dbReference>
<dbReference type="GO" id="GO:0080120">
    <property type="term" value="P:CAAX-box protein maturation"/>
    <property type="evidence" value="ECO:0007669"/>
    <property type="project" value="UniProtKB-ARBA"/>
</dbReference>
<dbReference type="AlphaFoldDB" id="A0A6M1TN25"/>
<feature type="transmembrane region" description="Helical" evidence="1">
    <location>
        <begin position="91"/>
        <end position="110"/>
    </location>
</feature>
<proteinExistence type="predicted"/>
<sequence length="164" mass="18859">MNAIQKYYIRSLNYSKHRFIVELVAMSIILKLFLGVVWGLLATIIDVPSLSKQSVSYQNDNIAILIIVLGILAPLIETFTQWIPIKILKKVTTNYLIIIFITALLFASLHLSYSPFYATMVFPVGIVLSWSFYCKYKKSLREAFLTTFLIHAFHNLFTISFIIL</sequence>
<comment type="caution">
    <text evidence="3">The sequence shown here is derived from an EMBL/GenBank/DDBJ whole genome shotgun (WGS) entry which is preliminary data.</text>
</comment>
<keyword evidence="1" id="KW-0472">Membrane</keyword>
<dbReference type="EMBL" id="JAALLS010000024">
    <property type="protein sequence ID" value="NGP89750.1"/>
    <property type="molecule type" value="Genomic_DNA"/>
</dbReference>
<keyword evidence="3" id="KW-0645">Protease</keyword>